<evidence type="ECO:0000313" key="1">
    <source>
        <dbReference type="EMBL" id="GFT02500.1"/>
    </source>
</evidence>
<reference evidence="1" key="1">
    <citation type="submission" date="2020-08" db="EMBL/GenBank/DDBJ databases">
        <title>Multicomponent nature underlies the extraordinary mechanical properties of spider dragline silk.</title>
        <authorList>
            <person name="Kono N."/>
            <person name="Nakamura H."/>
            <person name="Mori M."/>
            <person name="Yoshida Y."/>
            <person name="Ohtoshi R."/>
            <person name="Malay A.D."/>
            <person name="Moran D.A.P."/>
            <person name="Tomita M."/>
            <person name="Numata K."/>
            <person name="Arakawa K."/>
        </authorList>
    </citation>
    <scope>NUCLEOTIDE SEQUENCE</scope>
</reference>
<proteinExistence type="predicted"/>
<comment type="caution">
    <text evidence="1">The sequence shown here is derived from an EMBL/GenBank/DDBJ whole genome shotgun (WGS) entry which is preliminary data.</text>
</comment>
<keyword evidence="2" id="KW-1185">Reference proteome</keyword>
<dbReference type="AlphaFoldDB" id="A0A8X6N9I3"/>
<organism evidence="1 2">
    <name type="scientific">Nephila pilipes</name>
    <name type="common">Giant wood spider</name>
    <name type="synonym">Nephila maculata</name>
    <dbReference type="NCBI Taxonomy" id="299642"/>
    <lineage>
        <taxon>Eukaryota</taxon>
        <taxon>Metazoa</taxon>
        <taxon>Ecdysozoa</taxon>
        <taxon>Arthropoda</taxon>
        <taxon>Chelicerata</taxon>
        <taxon>Arachnida</taxon>
        <taxon>Araneae</taxon>
        <taxon>Araneomorphae</taxon>
        <taxon>Entelegynae</taxon>
        <taxon>Araneoidea</taxon>
        <taxon>Nephilidae</taxon>
        <taxon>Nephila</taxon>
    </lineage>
</organism>
<dbReference type="EMBL" id="BMAW01055730">
    <property type="protein sequence ID" value="GFT02500.1"/>
    <property type="molecule type" value="Genomic_DNA"/>
</dbReference>
<dbReference type="Proteomes" id="UP000887013">
    <property type="component" value="Unassembled WGS sequence"/>
</dbReference>
<sequence>MSFASHCAEKLISTREVKVPLSRISPQGQTLTGLMLIRRQGNDKDSNETVSDYRPMTSLVTFGGGNAMVRGLEHESGCRQAGK</sequence>
<protein>
    <submittedName>
        <fullName evidence="1">Uncharacterized protein</fullName>
    </submittedName>
</protein>
<accession>A0A8X6N9I3</accession>
<name>A0A8X6N9I3_NEPPI</name>
<evidence type="ECO:0000313" key="2">
    <source>
        <dbReference type="Proteomes" id="UP000887013"/>
    </source>
</evidence>
<gene>
    <name evidence="1" type="ORF">NPIL_592301</name>
</gene>